<feature type="transmembrane region" description="Helical" evidence="3">
    <location>
        <begin position="101"/>
        <end position="130"/>
    </location>
</feature>
<organism evidence="4 6">
    <name type="scientific">Adineta steineri</name>
    <dbReference type="NCBI Taxonomy" id="433720"/>
    <lineage>
        <taxon>Eukaryota</taxon>
        <taxon>Metazoa</taxon>
        <taxon>Spiralia</taxon>
        <taxon>Gnathifera</taxon>
        <taxon>Rotifera</taxon>
        <taxon>Eurotatoria</taxon>
        <taxon>Bdelloidea</taxon>
        <taxon>Adinetida</taxon>
        <taxon>Adinetidae</taxon>
        <taxon>Adineta</taxon>
    </lineage>
</organism>
<name>A0A813R679_9BILA</name>
<keyword evidence="1" id="KW-0732">Signal</keyword>
<dbReference type="Pfam" id="PF13517">
    <property type="entry name" value="FG-GAP_3"/>
    <property type="match status" value="2"/>
</dbReference>
<dbReference type="EMBL" id="CAJOAZ010000123">
    <property type="protein sequence ID" value="CAF3541713.1"/>
    <property type="molecule type" value="Genomic_DNA"/>
</dbReference>
<feature type="transmembrane region" description="Helical" evidence="3">
    <location>
        <begin position="195"/>
        <end position="214"/>
    </location>
</feature>
<dbReference type="InterPro" id="IPR013517">
    <property type="entry name" value="FG-GAP"/>
</dbReference>
<keyword evidence="3" id="KW-1133">Transmembrane helix</keyword>
<evidence type="ECO:0000313" key="4">
    <source>
        <dbReference type="EMBL" id="CAF0777269.1"/>
    </source>
</evidence>
<dbReference type="Proteomes" id="UP000663845">
    <property type="component" value="Unassembled WGS sequence"/>
</dbReference>
<evidence type="ECO:0000313" key="6">
    <source>
        <dbReference type="Proteomes" id="UP000663845"/>
    </source>
</evidence>
<dbReference type="AlphaFoldDB" id="A0A813R679"/>
<gene>
    <name evidence="4" type="ORF">JYZ213_LOCUS3963</name>
    <name evidence="5" type="ORF">OXD698_LOCUS3474</name>
</gene>
<feature type="compositionally biased region" description="Polar residues" evidence="2">
    <location>
        <begin position="150"/>
        <end position="166"/>
    </location>
</feature>
<reference evidence="4" key="1">
    <citation type="submission" date="2021-02" db="EMBL/GenBank/DDBJ databases">
        <authorList>
            <person name="Nowell W R."/>
        </authorList>
    </citation>
    <scope>NUCLEOTIDE SEQUENCE</scope>
</reference>
<keyword evidence="3" id="KW-0472">Membrane</keyword>
<dbReference type="EMBL" id="CAJNOG010000022">
    <property type="protein sequence ID" value="CAF0777269.1"/>
    <property type="molecule type" value="Genomic_DNA"/>
</dbReference>
<feature type="region of interest" description="Disordered" evidence="2">
    <location>
        <begin position="146"/>
        <end position="166"/>
    </location>
</feature>
<dbReference type="PANTHER" id="PTHR46580">
    <property type="entry name" value="SENSOR KINASE-RELATED"/>
    <property type="match status" value="1"/>
</dbReference>
<evidence type="ECO:0000256" key="1">
    <source>
        <dbReference type="ARBA" id="ARBA00022729"/>
    </source>
</evidence>
<sequence>MGLKTGCTPTESFLASSLACFYNLSCINLIYNQLNYSDNIPSVAIPLSTDKSRFSTNTPVIDLVNKVFIENWSTAINYSSYFDQCSPSLCSYTYTERVNLLYTVTLISGIYGGLSLILNWLCPIIIRLWFKIYECRKKRTNRIDPVSTDEMATSQETNTSVRHSNPSNATDYSTLVSTVSTNTSSILQRFVCCKVLPCVLITAAIIIPSVYLIGKGKNRTFPRSNTILTTTAVIDMFGFSTIDSTTAEPPCPIAFHPIVLYPGHIHLSSSPLAVADFNSDGHLDIAVIKRGERNIDLLFGNGNGNFQEPTKSSILSDNELTLVVKGNLNNDNYPDLVFANGANNDIGVLLGTRDGTFLAPMPYSIEVDGLLNSIIIGDFNNDGAADLIVTINTGNTIILLYGDNNGGFKAQKTIPNRNCTNKNLVVGDFNKDGQPDFISVSGSICVLLSNGKETFGPTIVIPVEFRFEPTSAIIGDFNHDNQLDFVFTERSYDNVMLFLGNGSDGTFHELKKFTTGIRAFPRSIVVGDFNNDGHQDFAVALGVANAVGVMFGNGKGNFTRPIEFLTGSFRKPAFIAIGDFNSDSRLDIVVTSETNLTMGILFSSCECCVFKPLNKRTLV</sequence>
<keyword evidence="3" id="KW-0812">Transmembrane</keyword>
<feature type="transmembrane region" description="Helical" evidence="3">
    <location>
        <begin position="12"/>
        <end position="31"/>
    </location>
</feature>
<protein>
    <submittedName>
        <fullName evidence="4">Uncharacterized protein</fullName>
    </submittedName>
</protein>
<dbReference type="Proteomes" id="UP000663844">
    <property type="component" value="Unassembled WGS sequence"/>
</dbReference>
<evidence type="ECO:0000256" key="2">
    <source>
        <dbReference type="SAM" id="MobiDB-lite"/>
    </source>
</evidence>
<dbReference type="SUPFAM" id="SSF69318">
    <property type="entry name" value="Integrin alpha N-terminal domain"/>
    <property type="match status" value="1"/>
</dbReference>
<dbReference type="InterPro" id="IPR028994">
    <property type="entry name" value="Integrin_alpha_N"/>
</dbReference>
<comment type="caution">
    <text evidence="4">The sequence shown here is derived from an EMBL/GenBank/DDBJ whole genome shotgun (WGS) entry which is preliminary data.</text>
</comment>
<evidence type="ECO:0000256" key="3">
    <source>
        <dbReference type="SAM" id="Phobius"/>
    </source>
</evidence>
<dbReference type="Gene3D" id="2.130.10.130">
    <property type="entry name" value="Integrin alpha, N-terminal"/>
    <property type="match status" value="2"/>
</dbReference>
<proteinExistence type="predicted"/>
<evidence type="ECO:0000313" key="5">
    <source>
        <dbReference type="EMBL" id="CAF3541713.1"/>
    </source>
</evidence>
<accession>A0A813R679</accession>